<dbReference type="PROSITE" id="PS51186">
    <property type="entry name" value="GNAT"/>
    <property type="match status" value="1"/>
</dbReference>
<dbReference type="PANTHER" id="PTHR39173:SF1">
    <property type="entry name" value="ACETYLTRANSFERASE"/>
    <property type="match status" value="1"/>
</dbReference>
<dbReference type="RefSeq" id="WP_052629524.1">
    <property type="nucleotide sequence ID" value="NZ_CP011144.1"/>
</dbReference>
<dbReference type="InterPro" id="IPR016181">
    <property type="entry name" value="Acyl_CoA_acyltransferase"/>
</dbReference>
<dbReference type="SUPFAM" id="SSF55729">
    <property type="entry name" value="Acyl-CoA N-acyltransferases (Nat)"/>
    <property type="match status" value="1"/>
</dbReference>
<dbReference type="CDD" id="cd04301">
    <property type="entry name" value="NAT_SF"/>
    <property type="match status" value="1"/>
</dbReference>
<evidence type="ECO:0000313" key="3">
    <source>
        <dbReference type="Proteomes" id="UP000033067"/>
    </source>
</evidence>
<keyword evidence="3" id="KW-1185">Reference proteome</keyword>
<evidence type="ECO:0000313" key="2">
    <source>
        <dbReference type="EMBL" id="AKC85484.1"/>
    </source>
</evidence>
<name>A0A0E3YZG8_9GAMM</name>
<accession>A0A0E3YZG8</accession>
<dbReference type="PANTHER" id="PTHR39173">
    <property type="entry name" value="ACETYLTRANSFERASE"/>
    <property type="match status" value="1"/>
</dbReference>
<reference evidence="2 3" key="1">
    <citation type="journal article" date="2015" name="Genome Announc.">
        <title>Complete Genome Sequence of Pseudoxanthomonas suwonensis Strain J1, a Cellulose-Degrading Bacterium Isolated from Leaf- and Wood-Enriched Soil.</title>
        <authorList>
            <person name="Hou L."/>
            <person name="Jiang J."/>
            <person name="Xu Z."/>
            <person name="Zhou Y."/>
            <person name="Leung F.C."/>
        </authorList>
    </citation>
    <scope>NUCLEOTIDE SEQUENCE [LARGE SCALE GENOMIC DNA]</scope>
    <source>
        <strain evidence="2 3">J1</strain>
    </source>
</reference>
<dbReference type="Proteomes" id="UP000033067">
    <property type="component" value="Chromosome"/>
</dbReference>
<dbReference type="InterPro" id="IPR000182">
    <property type="entry name" value="GNAT_dom"/>
</dbReference>
<feature type="domain" description="N-acetyltransferase" evidence="1">
    <location>
        <begin position="19"/>
        <end position="173"/>
    </location>
</feature>
<dbReference type="PATRIC" id="fig|314722.6.peg.118"/>
<organism evidence="2 3">
    <name type="scientific">Pseudoxanthomonas suwonensis</name>
    <dbReference type="NCBI Taxonomy" id="314722"/>
    <lineage>
        <taxon>Bacteria</taxon>
        <taxon>Pseudomonadati</taxon>
        <taxon>Pseudomonadota</taxon>
        <taxon>Gammaproteobacteria</taxon>
        <taxon>Lysobacterales</taxon>
        <taxon>Lysobacteraceae</taxon>
        <taxon>Pseudoxanthomonas</taxon>
    </lineage>
</organism>
<protein>
    <submittedName>
        <fullName evidence="2">GNAT family acetyltransferase</fullName>
    </submittedName>
</protein>
<dbReference type="AlphaFoldDB" id="A0A0E3YZG8"/>
<dbReference type="Gene3D" id="3.40.630.30">
    <property type="match status" value="1"/>
</dbReference>
<gene>
    <name evidence="2" type="ORF">WQ53_00560</name>
</gene>
<proteinExistence type="predicted"/>
<sequence length="173" mass="19351">MTATLVLPGRGYERSYRGYILELGDEERYPFPLDFEYRDFAALLRRLDEFANGIDIPEGFVPSSTYWLVEGGEIVGVSNLRHRLNERIRQCGGHIGLGIRPSRRGRGFGNALMALTIREARKRGIEDVHIHCHKGNEASARMIVRNGGVLDSEIEDGEPAGIVQRYVVAPGMP</sequence>
<dbReference type="Pfam" id="PF00583">
    <property type="entry name" value="Acetyltransf_1"/>
    <property type="match status" value="1"/>
</dbReference>
<dbReference type="EMBL" id="CP011144">
    <property type="protein sequence ID" value="AKC85484.1"/>
    <property type="molecule type" value="Genomic_DNA"/>
</dbReference>
<dbReference type="OrthoDB" id="9797989at2"/>
<dbReference type="KEGG" id="psuw:WQ53_00560"/>
<dbReference type="GO" id="GO:0016747">
    <property type="term" value="F:acyltransferase activity, transferring groups other than amino-acyl groups"/>
    <property type="evidence" value="ECO:0007669"/>
    <property type="project" value="InterPro"/>
</dbReference>
<keyword evidence="2" id="KW-0808">Transferase</keyword>
<evidence type="ECO:0000259" key="1">
    <source>
        <dbReference type="PROSITE" id="PS51186"/>
    </source>
</evidence>